<evidence type="ECO:0000256" key="8">
    <source>
        <dbReference type="ARBA" id="ARBA00023163"/>
    </source>
</evidence>
<keyword evidence="9" id="KW-0539">Nucleus</keyword>
<gene>
    <name evidence="12" type="ORF">JR316_002390</name>
</gene>
<keyword evidence="6" id="KW-0832">Ubl conjugation</keyword>
<reference evidence="12" key="1">
    <citation type="submission" date="2021-02" db="EMBL/GenBank/DDBJ databases">
        <title>Psilocybe cubensis genome.</title>
        <authorList>
            <person name="Mckernan K.J."/>
            <person name="Crawford S."/>
            <person name="Trippe A."/>
            <person name="Kane L.T."/>
            <person name="Mclaughlin S."/>
        </authorList>
    </citation>
    <scope>NUCLEOTIDE SEQUENCE [LARGE SCALE GENOMIC DNA]</scope>
    <source>
        <strain evidence="12">MGC-MH-2018</strain>
    </source>
</reference>
<dbReference type="InterPro" id="IPR040221">
    <property type="entry name" value="CDCA7/CDA7L"/>
</dbReference>
<evidence type="ECO:0000256" key="4">
    <source>
        <dbReference type="ARBA" id="ARBA00022499"/>
    </source>
</evidence>
<dbReference type="GO" id="GO:0005737">
    <property type="term" value="C:cytoplasm"/>
    <property type="evidence" value="ECO:0007669"/>
    <property type="project" value="UniProtKB-SubCell"/>
</dbReference>
<dbReference type="AlphaFoldDB" id="A0A8H7Y5L7"/>
<dbReference type="PANTHER" id="PTHR31169:SF8">
    <property type="entry name" value="ZINC-FINGER DOMAIN OF MONOAMINE-OXIDASE A REPRESSOR R1 PROTEIN"/>
    <property type="match status" value="1"/>
</dbReference>
<keyword evidence="3" id="KW-0963">Cytoplasm</keyword>
<dbReference type="EMBL" id="JAFIQS010000002">
    <property type="protein sequence ID" value="KAG5172887.1"/>
    <property type="molecule type" value="Genomic_DNA"/>
</dbReference>
<feature type="region of interest" description="Disordered" evidence="10">
    <location>
        <begin position="673"/>
        <end position="701"/>
    </location>
</feature>
<comment type="caution">
    <text evidence="12">The sequence shown here is derived from an EMBL/GenBank/DDBJ whole genome shotgun (WGS) entry which is preliminary data.</text>
</comment>
<evidence type="ECO:0000256" key="2">
    <source>
        <dbReference type="ARBA" id="ARBA00004496"/>
    </source>
</evidence>
<dbReference type="Pfam" id="PF10497">
    <property type="entry name" value="zf-4CXXC_R1"/>
    <property type="match status" value="1"/>
</dbReference>
<comment type="subcellular location">
    <subcellularLocation>
        <location evidence="2">Cytoplasm</location>
    </subcellularLocation>
    <subcellularLocation>
        <location evidence="1">Nucleus</location>
    </subcellularLocation>
</comment>
<evidence type="ECO:0000256" key="10">
    <source>
        <dbReference type="SAM" id="MobiDB-lite"/>
    </source>
</evidence>
<evidence type="ECO:0000256" key="7">
    <source>
        <dbReference type="ARBA" id="ARBA00023015"/>
    </source>
</evidence>
<accession>A0A8H7Y5L7</accession>
<keyword evidence="4" id="KW-1017">Isopeptide bond</keyword>
<sequence length="760" mass="85432">MNPTPKPHQSVQRLNKAYVQVPDSPVSLANYRAIGTSPHPVPSSSLKENTPLSPFQLAMSQQHTLSFTSTKRKLADRDASSFVFDGVHISSSKKSRLSTSTASMAPLNSKESKPVLPTTNTCPEFPNGFVYCHQCNKKRDVSATLRCTVVEKYQTTKDKAIKERLCVNKYCKQCLKNRYNKDIEILRSQSQTPRKTMSSHFKCPRCMGVCNCPRCRKSQGLEPIGMCSNIPKPKHKELKTTSKSAKKPKADIASGKFKDIPKQKPKLKPLPTLKWTPVPVKLTQDQADERIFIREFILRFSESLDPVIAKSHIDELEHIGGFLRAPEEDDTVGWVNDMCVKAILVSLFGLLAKDYDNETARLIKVAIKDLRASGVNLNKLWAILATLRANIADASSVEGSATSAAPSDTGIPLNFPDPSPPPVSGMANSRSLRSLRQSGDSVNIVNSIQMIPVITSLIHFALGTSLIREDIEQSLKDSKDFVRDAKEATRIENERWEKVRSTLESLPKDKAQKEENRMRRSTHKDQITNIDNCLKIVSKSFVPRFTTLGTDDEGRVYYTLSPGATEREAAFEYLEVASSDKPMKPKKRGRVLSKEHQRELRQWSWFVAVWGKRPLLSPAEKAVSVKEVDHDDSDNEEEENIDEERWWGFYEPEEINKIAEYISIKSGLDDDADAPVNQPASLLNSKSTQSNKEKTSLPLSPRQEQLKRLVSELRDYASLLEWRLREDKCTLVNRFLGPDGSAKGKTKSSTTAISVEQFYH</sequence>
<dbReference type="GO" id="GO:0006355">
    <property type="term" value="P:regulation of DNA-templated transcription"/>
    <property type="evidence" value="ECO:0007669"/>
    <property type="project" value="InterPro"/>
</dbReference>
<evidence type="ECO:0000259" key="11">
    <source>
        <dbReference type="Pfam" id="PF10497"/>
    </source>
</evidence>
<keyword evidence="8" id="KW-0804">Transcription</keyword>
<evidence type="ECO:0000256" key="6">
    <source>
        <dbReference type="ARBA" id="ARBA00022843"/>
    </source>
</evidence>
<feature type="compositionally biased region" description="Polar residues" evidence="10">
    <location>
        <begin position="678"/>
        <end position="690"/>
    </location>
</feature>
<organism evidence="12">
    <name type="scientific">Psilocybe cubensis</name>
    <name type="common">Psychedelic mushroom</name>
    <name type="synonym">Stropharia cubensis</name>
    <dbReference type="NCBI Taxonomy" id="181762"/>
    <lineage>
        <taxon>Eukaryota</taxon>
        <taxon>Fungi</taxon>
        <taxon>Dikarya</taxon>
        <taxon>Basidiomycota</taxon>
        <taxon>Agaricomycotina</taxon>
        <taxon>Agaricomycetes</taxon>
        <taxon>Agaricomycetidae</taxon>
        <taxon>Agaricales</taxon>
        <taxon>Agaricineae</taxon>
        <taxon>Strophariaceae</taxon>
        <taxon>Psilocybe</taxon>
    </lineage>
</organism>
<evidence type="ECO:0000256" key="1">
    <source>
        <dbReference type="ARBA" id="ARBA00004123"/>
    </source>
</evidence>
<dbReference type="PANTHER" id="PTHR31169">
    <property type="entry name" value="OS05G0300700 PROTEIN"/>
    <property type="match status" value="1"/>
</dbReference>
<evidence type="ECO:0000313" key="12">
    <source>
        <dbReference type="EMBL" id="KAG5172887.1"/>
    </source>
</evidence>
<evidence type="ECO:0000256" key="3">
    <source>
        <dbReference type="ARBA" id="ARBA00022490"/>
    </source>
</evidence>
<protein>
    <recommendedName>
        <fullName evidence="11">Zinc-finger domain-containing protein</fullName>
    </recommendedName>
</protein>
<keyword evidence="5" id="KW-0597">Phosphoprotein</keyword>
<name>A0A8H7Y5L7_PSICU</name>
<feature type="domain" description="Zinc-finger" evidence="11">
    <location>
        <begin position="131"/>
        <end position="229"/>
    </location>
</feature>
<dbReference type="InterPro" id="IPR018866">
    <property type="entry name" value="Znf-4CXXC_R1"/>
</dbReference>
<proteinExistence type="predicted"/>
<dbReference type="GO" id="GO:0005634">
    <property type="term" value="C:nucleus"/>
    <property type="evidence" value="ECO:0007669"/>
    <property type="project" value="UniProtKB-SubCell"/>
</dbReference>
<evidence type="ECO:0000256" key="5">
    <source>
        <dbReference type="ARBA" id="ARBA00022553"/>
    </source>
</evidence>
<keyword evidence="7" id="KW-0805">Transcription regulation</keyword>
<evidence type="ECO:0000256" key="9">
    <source>
        <dbReference type="ARBA" id="ARBA00023242"/>
    </source>
</evidence>